<dbReference type="Pfam" id="PF12928">
    <property type="entry name" value="tRNA_int_end_N2"/>
    <property type="match status" value="1"/>
</dbReference>
<comment type="similarity">
    <text evidence="1">Belongs to the SEN54 family.</text>
</comment>
<accession>A0A9W9P7Q7</accession>
<reference evidence="5" key="2">
    <citation type="journal article" date="2023" name="IMA Fungus">
        <title>Comparative genomic study of the Penicillium genus elucidates a diverse pangenome and 15 lateral gene transfer events.</title>
        <authorList>
            <person name="Petersen C."/>
            <person name="Sorensen T."/>
            <person name="Nielsen M.R."/>
            <person name="Sondergaard T.E."/>
            <person name="Sorensen J.L."/>
            <person name="Fitzpatrick D.A."/>
            <person name="Frisvad J.C."/>
            <person name="Nielsen K.L."/>
        </authorList>
    </citation>
    <scope>NUCLEOTIDE SEQUENCE</scope>
    <source>
        <strain evidence="5">IBT 19713</strain>
    </source>
</reference>
<dbReference type="RefSeq" id="XP_058332015.1">
    <property type="nucleotide sequence ID" value="XM_058473012.1"/>
</dbReference>
<feature type="domain" description="tRNA-splicing endonuclease subunit Sen54 N-terminal" evidence="4">
    <location>
        <begin position="74"/>
        <end position="161"/>
    </location>
</feature>
<comment type="caution">
    <text evidence="5">The sequence shown here is derived from an EMBL/GenBank/DDBJ whole genome shotgun (WGS) entry which is preliminary data.</text>
</comment>
<dbReference type="PANTHER" id="PTHR21027">
    <property type="entry name" value="TRNA-SPLICING ENDONUCLEASE SUBUNIT SEN54"/>
    <property type="match status" value="1"/>
</dbReference>
<feature type="region of interest" description="Disordered" evidence="3">
    <location>
        <begin position="1"/>
        <end position="24"/>
    </location>
</feature>
<keyword evidence="2" id="KW-0819">tRNA processing</keyword>
<dbReference type="OrthoDB" id="408683at2759"/>
<evidence type="ECO:0000313" key="6">
    <source>
        <dbReference type="Proteomes" id="UP001150941"/>
    </source>
</evidence>
<protein>
    <recommendedName>
        <fullName evidence="4">tRNA-splicing endonuclease subunit Sen54 N-terminal domain-containing protein</fullName>
    </recommendedName>
</protein>
<feature type="compositionally biased region" description="Basic and acidic residues" evidence="3">
    <location>
        <begin position="1"/>
        <end position="12"/>
    </location>
</feature>
<evidence type="ECO:0000259" key="4">
    <source>
        <dbReference type="Pfam" id="PF12928"/>
    </source>
</evidence>
<dbReference type="GeneID" id="83200315"/>
<dbReference type="EMBL" id="JAPQKS010000003">
    <property type="protein sequence ID" value="KAJ5239096.1"/>
    <property type="molecule type" value="Genomic_DNA"/>
</dbReference>
<dbReference type="PANTHER" id="PTHR21027:SF1">
    <property type="entry name" value="TRNA-SPLICING ENDONUCLEASE SUBUNIT SEN54"/>
    <property type="match status" value="1"/>
</dbReference>
<proteinExistence type="inferred from homology"/>
<dbReference type="AlphaFoldDB" id="A0A9W9P7Q7"/>
<evidence type="ECO:0000256" key="2">
    <source>
        <dbReference type="ARBA" id="ARBA00022694"/>
    </source>
</evidence>
<evidence type="ECO:0000256" key="3">
    <source>
        <dbReference type="SAM" id="MobiDB-lite"/>
    </source>
</evidence>
<feature type="region of interest" description="Disordered" evidence="3">
    <location>
        <begin position="411"/>
        <end position="432"/>
    </location>
</feature>
<sequence>MEVDQESLHASKAEATQVETDLSDETQDFRLLERLSLLTDTSSSSLPKRGEKDFEPNPTVYQADILAASRQAMHNALSHPRMHPPKTHALGFYAPDGPKPPPGVELDHRGHGVSSNCCVCVPNPKGVVFKTIGQGDRWNRIWLLPEEALYLLERGSLDIRWPSSADEHVAGGSDLESDLSIPMSLQAAYACFLGQSGLTLERYSVYSSLRRLGYAVVRASGWDDSPAARAPDRRVDGYTQPQLRGAGLAGMFSMLFNWMHDPKSTASTAAGPLVGTGIHRNYAHIYQKLAIIPWYDPTTVPDRDPLDTDAPFRVVFHIYKPSTAIKKSALPPPDYRIAVVNTREQTTLPTLSQLGALLESTPLDPPKGEKMDRILSLRLRQGYRNVILAVVDQGVASYLRISDVAFGKEKIYQNKGPPSGSKNQKNFKSKKR</sequence>
<keyword evidence="6" id="KW-1185">Reference proteome</keyword>
<name>A0A9W9P7Q7_9EURO</name>
<evidence type="ECO:0000256" key="1">
    <source>
        <dbReference type="ARBA" id="ARBA00005736"/>
    </source>
</evidence>
<dbReference type="InterPro" id="IPR024337">
    <property type="entry name" value="tRNA_splic_suSen54"/>
</dbReference>
<gene>
    <name evidence="5" type="ORF">N7468_003715</name>
</gene>
<evidence type="ECO:0000313" key="5">
    <source>
        <dbReference type="EMBL" id="KAJ5239096.1"/>
    </source>
</evidence>
<dbReference type="GO" id="GO:0000214">
    <property type="term" value="C:tRNA-intron endonuclease complex"/>
    <property type="evidence" value="ECO:0007669"/>
    <property type="project" value="TreeGrafter"/>
</dbReference>
<dbReference type="InterPro" id="IPR024336">
    <property type="entry name" value="tRNA_splic_suSen54_N"/>
</dbReference>
<dbReference type="Proteomes" id="UP001150941">
    <property type="component" value="Unassembled WGS sequence"/>
</dbReference>
<reference evidence="5" key="1">
    <citation type="submission" date="2022-11" db="EMBL/GenBank/DDBJ databases">
        <authorList>
            <person name="Petersen C."/>
        </authorList>
    </citation>
    <scope>NUCLEOTIDE SEQUENCE</scope>
    <source>
        <strain evidence="5">IBT 19713</strain>
    </source>
</reference>
<dbReference type="GO" id="GO:0000379">
    <property type="term" value="P:tRNA-type intron splice site recognition and cleavage"/>
    <property type="evidence" value="ECO:0007669"/>
    <property type="project" value="TreeGrafter"/>
</dbReference>
<organism evidence="5 6">
    <name type="scientific">Penicillium chermesinum</name>
    <dbReference type="NCBI Taxonomy" id="63820"/>
    <lineage>
        <taxon>Eukaryota</taxon>
        <taxon>Fungi</taxon>
        <taxon>Dikarya</taxon>
        <taxon>Ascomycota</taxon>
        <taxon>Pezizomycotina</taxon>
        <taxon>Eurotiomycetes</taxon>
        <taxon>Eurotiomycetidae</taxon>
        <taxon>Eurotiales</taxon>
        <taxon>Aspergillaceae</taxon>
        <taxon>Penicillium</taxon>
    </lineage>
</organism>